<protein>
    <submittedName>
        <fullName evidence="2">Uncharacterized protein</fullName>
    </submittedName>
</protein>
<keyword evidence="3" id="KW-1185">Reference proteome</keyword>
<sequence length="182" mass="19796">MQSAYDLILFPPLITDAKTNLKKPICLTPQMNPDLKFHNIPTIKTALHHREPPTAATLRPPPLDQKASQHHPIVVRLLQPLPLAGTRSKQRRKRANPLTTIDCHPSPTTTSSLTAVAAVGIPPLRPSATFFVPLSPKAAGATSDHHRRSSLLWDATVVAAADANHSRPPPTHCNINRPGDSF</sequence>
<evidence type="ECO:0000313" key="3">
    <source>
        <dbReference type="Proteomes" id="UP001157418"/>
    </source>
</evidence>
<feature type="region of interest" description="Disordered" evidence="1">
    <location>
        <begin position="85"/>
        <end position="106"/>
    </location>
</feature>
<dbReference type="Proteomes" id="UP001157418">
    <property type="component" value="Unassembled WGS sequence"/>
</dbReference>
<name>A0AAU9NUT1_9ASTR</name>
<proteinExistence type="predicted"/>
<evidence type="ECO:0000313" key="2">
    <source>
        <dbReference type="EMBL" id="CAH1441576.1"/>
    </source>
</evidence>
<feature type="region of interest" description="Disordered" evidence="1">
    <location>
        <begin position="163"/>
        <end position="182"/>
    </location>
</feature>
<accession>A0AAU9NUT1</accession>
<evidence type="ECO:0000256" key="1">
    <source>
        <dbReference type="SAM" id="MobiDB-lite"/>
    </source>
</evidence>
<gene>
    <name evidence="2" type="ORF">LVIROSA_LOCUS27624</name>
</gene>
<comment type="caution">
    <text evidence="2">The sequence shown here is derived from an EMBL/GenBank/DDBJ whole genome shotgun (WGS) entry which is preliminary data.</text>
</comment>
<reference evidence="2 3" key="1">
    <citation type="submission" date="2022-01" db="EMBL/GenBank/DDBJ databases">
        <authorList>
            <person name="Xiong W."/>
            <person name="Schranz E."/>
        </authorList>
    </citation>
    <scope>NUCLEOTIDE SEQUENCE [LARGE SCALE GENOMIC DNA]</scope>
</reference>
<organism evidence="2 3">
    <name type="scientific">Lactuca virosa</name>
    <dbReference type="NCBI Taxonomy" id="75947"/>
    <lineage>
        <taxon>Eukaryota</taxon>
        <taxon>Viridiplantae</taxon>
        <taxon>Streptophyta</taxon>
        <taxon>Embryophyta</taxon>
        <taxon>Tracheophyta</taxon>
        <taxon>Spermatophyta</taxon>
        <taxon>Magnoliopsida</taxon>
        <taxon>eudicotyledons</taxon>
        <taxon>Gunneridae</taxon>
        <taxon>Pentapetalae</taxon>
        <taxon>asterids</taxon>
        <taxon>campanulids</taxon>
        <taxon>Asterales</taxon>
        <taxon>Asteraceae</taxon>
        <taxon>Cichorioideae</taxon>
        <taxon>Cichorieae</taxon>
        <taxon>Lactucinae</taxon>
        <taxon>Lactuca</taxon>
    </lineage>
</organism>
<dbReference type="AlphaFoldDB" id="A0AAU9NUT1"/>
<dbReference type="EMBL" id="CAKMRJ010005412">
    <property type="protein sequence ID" value="CAH1441576.1"/>
    <property type="molecule type" value="Genomic_DNA"/>
</dbReference>